<dbReference type="AlphaFoldDB" id="A0A199VFV5"/>
<sequence length="280" mass="32167">MVCDILNGHPDRGYDQFRMTTTSFVALRDVLLARGLIRGTRYMTADEQLAIFLFCVGHGVANRVLAETFQHSGETISRHFNNVLRGIVMLKDDYLSLPPNNAMVHPRIRDNLNFHPFKNAIGAIDGTHIPVIVPRSDQPRFRCRKGFTSQNMMAAVSFDHTFFFVGKDQLQICVYFDGHATVEDLQFQMLRNVVEKTFGILKKRFKILNHATPFSYKVQCMIAMACCIVHNFIRRSQGNDMYFNEEIDQVHTSDDDEYVTNTVGTDESRRGDIMRRTITE</sequence>
<evidence type="ECO:0000256" key="2">
    <source>
        <dbReference type="ARBA" id="ARBA00004123"/>
    </source>
</evidence>
<dbReference type="Pfam" id="PF13359">
    <property type="entry name" value="DDE_Tnp_4"/>
    <property type="match status" value="1"/>
</dbReference>
<evidence type="ECO:0008006" key="12">
    <source>
        <dbReference type="Google" id="ProtNLM"/>
    </source>
</evidence>
<keyword evidence="6" id="KW-0378">Hydrolase</keyword>
<gene>
    <name evidence="10" type="ORF">ACMD2_26910</name>
</gene>
<dbReference type="EMBL" id="LSRQ01002013">
    <property type="protein sequence ID" value="OAY75746.1"/>
    <property type="molecule type" value="Genomic_DNA"/>
</dbReference>
<protein>
    <recommendedName>
        <fullName evidence="12">DDE Tnp4 domain-containing protein</fullName>
    </recommendedName>
</protein>
<dbReference type="PANTHER" id="PTHR22930:SF259">
    <property type="entry name" value="OS08G0106900 PROTEIN"/>
    <property type="match status" value="1"/>
</dbReference>
<evidence type="ECO:0000256" key="3">
    <source>
        <dbReference type="ARBA" id="ARBA00006958"/>
    </source>
</evidence>
<keyword evidence="7" id="KW-0539">Nucleus</keyword>
<comment type="subcellular location">
    <subcellularLocation>
        <location evidence="2">Nucleus</location>
    </subcellularLocation>
</comment>
<comment type="similarity">
    <text evidence="3">Belongs to the HARBI1 family.</text>
</comment>
<evidence type="ECO:0000313" key="10">
    <source>
        <dbReference type="EMBL" id="OAY75746.1"/>
    </source>
</evidence>
<dbReference type="PANTHER" id="PTHR22930">
    <property type="match status" value="1"/>
</dbReference>
<accession>A0A199VFV5</accession>
<name>A0A199VFV5_ANACO</name>
<comment type="cofactor">
    <cofactor evidence="1">
        <name>a divalent metal cation</name>
        <dbReference type="ChEBI" id="CHEBI:60240"/>
    </cofactor>
</comment>
<dbReference type="GO" id="GO:0005634">
    <property type="term" value="C:nucleus"/>
    <property type="evidence" value="ECO:0007669"/>
    <property type="project" value="UniProtKB-SubCell"/>
</dbReference>
<dbReference type="InterPro" id="IPR027806">
    <property type="entry name" value="HARBI1_dom"/>
</dbReference>
<evidence type="ECO:0000313" key="11">
    <source>
        <dbReference type="Proteomes" id="UP000092600"/>
    </source>
</evidence>
<dbReference type="GO" id="GO:0046872">
    <property type="term" value="F:metal ion binding"/>
    <property type="evidence" value="ECO:0007669"/>
    <property type="project" value="UniProtKB-KW"/>
</dbReference>
<organism evidence="10 11">
    <name type="scientific">Ananas comosus</name>
    <name type="common">Pineapple</name>
    <name type="synonym">Ananas ananas</name>
    <dbReference type="NCBI Taxonomy" id="4615"/>
    <lineage>
        <taxon>Eukaryota</taxon>
        <taxon>Viridiplantae</taxon>
        <taxon>Streptophyta</taxon>
        <taxon>Embryophyta</taxon>
        <taxon>Tracheophyta</taxon>
        <taxon>Spermatophyta</taxon>
        <taxon>Magnoliopsida</taxon>
        <taxon>Liliopsida</taxon>
        <taxon>Poales</taxon>
        <taxon>Bromeliaceae</taxon>
        <taxon>Bromelioideae</taxon>
        <taxon>Ananas</taxon>
    </lineage>
</organism>
<evidence type="ECO:0000259" key="9">
    <source>
        <dbReference type="Pfam" id="PF26138"/>
    </source>
</evidence>
<evidence type="ECO:0000256" key="4">
    <source>
        <dbReference type="ARBA" id="ARBA00022722"/>
    </source>
</evidence>
<evidence type="ECO:0000256" key="1">
    <source>
        <dbReference type="ARBA" id="ARBA00001968"/>
    </source>
</evidence>
<keyword evidence="4" id="KW-0540">Nuclease</keyword>
<dbReference type="InterPro" id="IPR058353">
    <property type="entry name" value="DUF8040"/>
</dbReference>
<reference evidence="10 11" key="1">
    <citation type="journal article" date="2016" name="DNA Res.">
        <title>The draft genome of MD-2 pineapple using hybrid error correction of long reads.</title>
        <authorList>
            <person name="Redwan R.M."/>
            <person name="Saidin A."/>
            <person name="Kumar S.V."/>
        </authorList>
    </citation>
    <scope>NUCLEOTIDE SEQUENCE [LARGE SCALE GENOMIC DNA]</scope>
    <source>
        <strain evidence="11">cv. MD2</strain>
        <tissue evidence="10">Leaf</tissue>
    </source>
</reference>
<evidence type="ECO:0000256" key="6">
    <source>
        <dbReference type="ARBA" id="ARBA00022801"/>
    </source>
</evidence>
<comment type="caution">
    <text evidence="10">The sequence shown here is derived from an EMBL/GenBank/DDBJ whole genome shotgun (WGS) entry which is preliminary data.</text>
</comment>
<dbReference type="Proteomes" id="UP000092600">
    <property type="component" value="Unassembled WGS sequence"/>
</dbReference>
<evidence type="ECO:0000256" key="7">
    <source>
        <dbReference type="ARBA" id="ARBA00023242"/>
    </source>
</evidence>
<keyword evidence="5" id="KW-0479">Metal-binding</keyword>
<dbReference type="GO" id="GO:0004518">
    <property type="term" value="F:nuclease activity"/>
    <property type="evidence" value="ECO:0007669"/>
    <property type="project" value="UniProtKB-KW"/>
</dbReference>
<evidence type="ECO:0000256" key="5">
    <source>
        <dbReference type="ARBA" id="ARBA00022723"/>
    </source>
</evidence>
<evidence type="ECO:0000259" key="8">
    <source>
        <dbReference type="Pfam" id="PF13359"/>
    </source>
</evidence>
<dbReference type="GO" id="GO:0016787">
    <property type="term" value="F:hydrolase activity"/>
    <property type="evidence" value="ECO:0007669"/>
    <property type="project" value="UniProtKB-KW"/>
</dbReference>
<dbReference type="InterPro" id="IPR045249">
    <property type="entry name" value="HARBI1-like"/>
</dbReference>
<proteinExistence type="inferred from homology"/>
<feature type="domain" description="DUF8040" evidence="9">
    <location>
        <begin position="2"/>
        <end position="88"/>
    </location>
</feature>
<dbReference type="Pfam" id="PF26138">
    <property type="entry name" value="DUF8040"/>
    <property type="match status" value="1"/>
</dbReference>
<feature type="non-terminal residue" evidence="10">
    <location>
        <position position="280"/>
    </location>
</feature>
<feature type="domain" description="DDE Tnp4" evidence="8">
    <location>
        <begin position="186"/>
        <end position="231"/>
    </location>
</feature>